<protein>
    <submittedName>
        <fullName evidence="2">Uncharacterized protein</fullName>
    </submittedName>
</protein>
<reference evidence="2" key="1">
    <citation type="submission" date="2023-07" db="EMBL/GenBank/DDBJ databases">
        <title>draft genome sequence of fig (Ficus carica).</title>
        <authorList>
            <person name="Takahashi T."/>
            <person name="Nishimura K."/>
        </authorList>
    </citation>
    <scope>NUCLEOTIDE SEQUENCE</scope>
</reference>
<organism evidence="2 3">
    <name type="scientific">Ficus carica</name>
    <name type="common">Common fig</name>
    <dbReference type="NCBI Taxonomy" id="3494"/>
    <lineage>
        <taxon>Eukaryota</taxon>
        <taxon>Viridiplantae</taxon>
        <taxon>Streptophyta</taxon>
        <taxon>Embryophyta</taxon>
        <taxon>Tracheophyta</taxon>
        <taxon>Spermatophyta</taxon>
        <taxon>Magnoliopsida</taxon>
        <taxon>eudicotyledons</taxon>
        <taxon>Gunneridae</taxon>
        <taxon>Pentapetalae</taxon>
        <taxon>rosids</taxon>
        <taxon>fabids</taxon>
        <taxon>Rosales</taxon>
        <taxon>Moraceae</taxon>
        <taxon>Ficeae</taxon>
        <taxon>Ficus</taxon>
    </lineage>
</organism>
<comment type="caution">
    <text evidence="2">The sequence shown here is derived from an EMBL/GenBank/DDBJ whole genome shotgun (WGS) entry which is preliminary data.</text>
</comment>
<dbReference type="EMBL" id="BTGU01002073">
    <property type="protein sequence ID" value="GMN33626.1"/>
    <property type="molecule type" value="Genomic_DNA"/>
</dbReference>
<evidence type="ECO:0000313" key="2">
    <source>
        <dbReference type="EMBL" id="GMN33626.1"/>
    </source>
</evidence>
<keyword evidence="3" id="KW-1185">Reference proteome</keyword>
<evidence type="ECO:0000256" key="1">
    <source>
        <dbReference type="SAM" id="MobiDB-lite"/>
    </source>
</evidence>
<name>A0AA88CWW9_FICCA</name>
<evidence type="ECO:0000313" key="3">
    <source>
        <dbReference type="Proteomes" id="UP001187192"/>
    </source>
</evidence>
<proteinExistence type="predicted"/>
<accession>A0AA88CWW9</accession>
<feature type="compositionally biased region" description="Basic and acidic residues" evidence="1">
    <location>
        <begin position="16"/>
        <end position="39"/>
    </location>
</feature>
<gene>
    <name evidence="2" type="ORF">TIFTF001_041919</name>
</gene>
<sequence length="67" mass="7763">MTFLHLPPLRSLQPRESPEESIPLKEKPAMKEDVAKEDHMDEPNESWLSILFSCTLPFIETIFILPV</sequence>
<feature type="region of interest" description="Disordered" evidence="1">
    <location>
        <begin position="1"/>
        <end position="39"/>
    </location>
</feature>
<dbReference type="Proteomes" id="UP001187192">
    <property type="component" value="Unassembled WGS sequence"/>
</dbReference>
<dbReference type="AlphaFoldDB" id="A0AA88CWW9"/>